<proteinExistence type="predicted"/>
<protein>
    <submittedName>
        <fullName evidence="4">GNAT family N-acetyltransferase</fullName>
    </submittedName>
</protein>
<dbReference type="SUPFAM" id="SSF55729">
    <property type="entry name" value="Acyl-CoA N-acyltransferases (Nat)"/>
    <property type="match status" value="1"/>
</dbReference>
<name>A0A1V4APG9_9BACT</name>
<dbReference type="InterPro" id="IPR051635">
    <property type="entry name" value="SNAT-like"/>
</dbReference>
<dbReference type="CDD" id="cd04301">
    <property type="entry name" value="NAT_SF"/>
    <property type="match status" value="1"/>
</dbReference>
<accession>A0A1V4APG9</accession>
<dbReference type="EMBL" id="AYTS01000192">
    <property type="protein sequence ID" value="OOP55012.1"/>
    <property type="molecule type" value="Genomic_DNA"/>
</dbReference>
<dbReference type="InterPro" id="IPR016181">
    <property type="entry name" value="Acyl_CoA_acyltransferase"/>
</dbReference>
<keyword evidence="1 4" id="KW-0808">Transferase</keyword>
<evidence type="ECO:0000259" key="3">
    <source>
        <dbReference type="PROSITE" id="PS51186"/>
    </source>
</evidence>
<keyword evidence="2" id="KW-0012">Acyltransferase</keyword>
<feature type="domain" description="N-acetyltransferase" evidence="3">
    <location>
        <begin position="4"/>
        <end position="165"/>
    </location>
</feature>
<dbReference type="STRING" id="1004156.AYP45_17305"/>
<reference evidence="4 5" key="1">
    <citation type="journal article" date="2017" name="Water Res.">
        <title>Discovery and metagenomic analysis of an anammox bacterial enrichment related to Candidatus "Brocadia caroliniensis" in a full-scale glycerol-fed nitritation-denitritation separate centrate treatment process.</title>
        <authorList>
            <person name="Park H."/>
            <person name="Brotto A.C."/>
            <person name="van Loosdrecht M.C."/>
            <person name="Chandran K."/>
        </authorList>
    </citation>
    <scope>NUCLEOTIDE SEQUENCE [LARGE SCALE GENOMIC DNA]</scope>
    <source>
        <strain evidence="4">26THWARD</strain>
    </source>
</reference>
<evidence type="ECO:0000256" key="2">
    <source>
        <dbReference type="ARBA" id="ARBA00023315"/>
    </source>
</evidence>
<evidence type="ECO:0000313" key="5">
    <source>
        <dbReference type="Proteomes" id="UP000189681"/>
    </source>
</evidence>
<dbReference type="Proteomes" id="UP000189681">
    <property type="component" value="Unassembled WGS sequence"/>
</dbReference>
<organism evidence="4 5">
    <name type="scientific">Candidatus Brocadia carolinensis</name>
    <dbReference type="NCBI Taxonomy" id="1004156"/>
    <lineage>
        <taxon>Bacteria</taxon>
        <taxon>Pseudomonadati</taxon>
        <taxon>Planctomycetota</taxon>
        <taxon>Candidatus Brocadiia</taxon>
        <taxon>Candidatus Brocadiales</taxon>
        <taxon>Candidatus Brocadiaceae</taxon>
        <taxon>Candidatus Brocadia</taxon>
    </lineage>
</organism>
<sequence>MLPTKIRHVTEHDLDACYAIESVCYTSDAASREKIQKRIQMYPEGFLVAESNGQIMGMINSGSTNREDITDEAFKDMVGHVRDGKNIVIYSLAVLPEFQGSGVSKELMSKFIGISKDMKKEKILLICKTNLIPYYQKYGFLYGGKSKSTHGGFAWHEMYLSVNVD</sequence>
<dbReference type="PROSITE" id="PS51186">
    <property type="entry name" value="GNAT"/>
    <property type="match status" value="1"/>
</dbReference>
<evidence type="ECO:0000256" key="1">
    <source>
        <dbReference type="ARBA" id="ARBA00022679"/>
    </source>
</evidence>
<dbReference type="AlphaFoldDB" id="A0A1V4APG9"/>
<dbReference type="PANTHER" id="PTHR10908:SF0">
    <property type="entry name" value="SEROTONIN N-ACETYLTRANSFERASE"/>
    <property type="match status" value="1"/>
</dbReference>
<dbReference type="Pfam" id="PF00583">
    <property type="entry name" value="Acetyltransf_1"/>
    <property type="match status" value="1"/>
</dbReference>
<gene>
    <name evidence="4" type="ORF">AYP45_17305</name>
</gene>
<dbReference type="PANTHER" id="PTHR10908">
    <property type="entry name" value="SEROTONIN N-ACETYLTRANSFERASE"/>
    <property type="match status" value="1"/>
</dbReference>
<dbReference type="InterPro" id="IPR000182">
    <property type="entry name" value="GNAT_dom"/>
</dbReference>
<evidence type="ECO:0000313" key="4">
    <source>
        <dbReference type="EMBL" id="OOP55012.1"/>
    </source>
</evidence>
<comment type="caution">
    <text evidence="4">The sequence shown here is derived from an EMBL/GenBank/DDBJ whole genome shotgun (WGS) entry which is preliminary data.</text>
</comment>
<dbReference type="GO" id="GO:0008080">
    <property type="term" value="F:N-acetyltransferase activity"/>
    <property type="evidence" value="ECO:0007669"/>
    <property type="project" value="UniProtKB-ARBA"/>
</dbReference>
<dbReference type="Gene3D" id="3.40.630.30">
    <property type="match status" value="1"/>
</dbReference>